<dbReference type="EMBL" id="JANPWB010000007">
    <property type="protein sequence ID" value="KAJ1174012.1"/>
    <property type="molecule type" value="Genomic_DNA"/>
</dbReference>
<organism evidence="2 3">
    <name type="scientific">Pleurodeles waltl</name>
    <name type="common">Iberian ribbed newt</name>
    <dbReference type="NCBI Taxonomy" id="8319"/>
    <lineage>
        <taxon>Eukaryota</taxon>
        <taxon>Metazoa</taxon>
        <taxon>Chordata</taxon>
        <taxon>Craniata</taxon>
        <taxon>Vertebrata</taxon>
        <taxon>Euteleostomi</taxon>
        <taxon>Amphibia</taxon>
        <taxon>Batrachia</taxon>
        <taxon>Caudata</taxon>
        <taxon>Salamandroidea</taxon>
        <taxon>Salamandridae</taxon>
        <taxon>Pleurodelinae</taxon>
        <taxon>Pleurodeles</taxon>
    </lineage>
</organism>
<gene>
    <name evidence="2" type="ORF">NDU88_005836</name>
</gene>
<evidence type="ECO:0000256" key="1">
    <source>
        <dbReference type="SAM" id="MobiDB-lite"/>
    </source>
</evidence>
<reference evidence="2" key="1">
    <citation type="journal article" date="2022" name="bioRxiv">
        <title>Sequencing and chromosome-scale assembly of the giantPleurodeles waltlgenome.</title>
        <authorList>
            <person name="Brown T."/>
            <person name="Elewa A."/>
            <person name="Iarovenko S."/>
            <person name="Subramanian E."/>
            <person name="Araus A.J."/>
            <person name="Petzold A."/>
            <person name="Susuki M."/>
            <person name="Suzuki K.-i.T."/>
            <person name="Hayashi T."/>
            <person name="Toyoda A."/>
            <person name="Oliveira C."/>
            <person name="Osipova E."/>
            <person name="Leigh N.D."/>
            <person name="Simon A."/>
            <person name="Yun M.H."/>
        </authorList>
    </citation>
    <scope>NUCLEOTIDE SEQUENCE</scope>
    <source>
        <strain evidence="2">20211129_DDA</strain>
        <tissue evidence="2">Liver</tissue>
    </source>
</reference>
<comment type="caution">
    <text evidence="2">The sequence shown here is derived from an EMBL/GenBank/DDBJ whole genome shotgun (WGS) entry which is preliminary data.</text>
</comment>
<protein>
    <submittedName>
        <fullName evidence="2">Uncharacterized protein</fullName>
    </submittedName>
</protein>
<dbReference type="Proteomes" id="UP001066276">
    <property type="component" value="Chromosome 4_1"/>
</dbReference>
<proteinExistence type="predicted"/>
<accession>A0AAV7TBW6</accession>
<evidence type="ECO:0000313" key="3">
    <source>
        <dbReference type="Proteomes" id="UP001066276"/>
    </source>
</evidence>
<feature type="compositionally biased region" description="Low complexity" evidence="1">
    <location>
        <begin position="82"/>
        <end position="92"/>
    </location>
</feature>
<feature type="region of interest" description="Disordered" evidence="1">
    <location>
        <begin position="82"/>
        <end position="101"/>
    </location>
</feature>
<evidence type="ECO:0000313" key="2">
    <source>
        <dbReference type="EMBL" id="KAJ1174012.1"/>
    </source>
</evidence>
<name>A0AAV7TBW6_PLEWA</name>
<dbReference type="AlphaFoldDB" id="A0AAV7TBW6"/>
<sequence>MEEYTVYLDCLTLAWLEGLRSEFLVKPLTLEAITAAIRWLPTWAWLSRRAWRTQARRALRLARLIRCCTGIGGWRCPLRKVSGSGEDSGSGEARCWPPQRGAKTEQSQACGAAACRLEGAVGVA</sequence>
<keyword evidence="3" id="KW-1185">Reference proteome</keyword>